<accession>A0A5C5FY35</accession>
<keyword evidence="7" id="KW-1185">Reference proteome</keyword>
<evidence type="ECO:0000256" key="1">
    <source>
        <dbReference type="ARBA" id="ARBA00004123"/>
    </source>
</evidence>
<feature type="compositionally biased region" description="Pro residues" evidence="4">
    <location>
        <begin position="78"/>
        <end position="100"/>
    </location>
</feature>
<feature type="region of interest" description="Disordered" evidence="4">
    <location>
        <begin position="854"/>
        <end position="887"/>
    </location>
</feature>
<feature type="compositionally biased region" description="Polar residues" evidence="4">
    <location>
        <begin position="914"/>
        <end position="934"/>
    </location>
</feature>
<dbReference type="Pfam" id="PF00172">
    <property type="entry name" value="Zn_clus"/>
    <property type="match status" value="1"/>
</dbReference>
<reference evidence="6 7" key="1">
    <citation type="submission" date="2019-03" db="EMBL/GenBank/DDBJ databases">
        <title>Rhodosporidium diobovatum UCD-FST 08-225 genome sequencing, assembly, and annotation.</title>
        <authorList>
            <person name="Fakankun I.U."/>
            <person name="Fristensky B."/>
            <person name="Levin D.B."/>
        </authorList>
    </citation>
    <scope>NUCLEOTIDE SEQUENCE [LARGE SCALE GENOMIC DNA]</scope>
    <source>
        <strain evidence="6 7">UCD-FST 08-225</strain>
    </source>
</reference>
<evidence type="ECO:0000256" key="3">
    <source>
        <dbReference type="ARBA" id="ARBA00023242"/>
    </source>
</evidence>
<feature type="region of interest" description="Disordered" evidence="4">
    <location>
        <begin position="71"/>
        <end position="109"/>
    </location>
</feature>
<dbReference type="GO" id="GO:0008270">
    <property type="term" value="F:zinc ion binding"/>
    <property type="evidence" value="ECO:0007669"/>
    <property type="project" value="InterPro"/>
</dbReference>
<dbReference type="SUPFAM" id="SSF57701">
    <property type="entry name" value="Zn2/Cys6 DNA-binding domain"/>
    <property type="match status" value="1"/>
</dbReference>
<dbReference type="CDD" id="cd12148">
    <property type="entry name" value="fungal_TF_MHR"/>
    <property type="match status" value="1"/>
</dbReference>
<proteinExistence type="predicted"/>
<comment type="caution">
    <text evidence="6">The sequence shown here is derived from an EMBL/GenBank/DDBJ whole genome shotgun (WGS) entry which is preliminary data.</text>
</comment>
<sequence length="1015" mass="107547">MATLPSVPTVRISQRASSSCSECARRKTRCDKQVPCGNCVKRSKAHLCHIVPHVRPKDADRLRQVAAASGTPLLPSAAPLPPGPPPPVGLGGPPGTPPVTPGGTSSDPRLAHSAPATVDALAMSAFAEVEALRSTIDGLRTRLTGLESVLVAAFGRLAQDEGRCAEVNAALQGRGGGQAAGGYGMEHDGGLHAQNAVGLTFGDGASVLPDPHHHHAHHHPQGDIFVHPASSSSGLTPYAPGTSAAYPPYPPLHPHQPPHAHHQPSGPSSPSRASASVSPSFGGLDGSASSSHTTAFTLPPLELATRAAGAGEEHFAFPPVGHAVAEGSAQRQGQGQAQEGGVDSGSELHHASSRERSDELRDAELAASESLEFMALGRNRALVGPQASAQNSQISPFLNESSTVHLSSVFDPASLPHHPSALFPTAASLARVMPPFGDTQLIVEYALECTGWHHACIHAPSFRAELAEFYAWPEETRFDKASPAWLALLFAQLACGVKHMTREQLKQLGPFGLNDEDMRSLSKTHLDAALACLYRSHFLENHQLHAIQAITILVVTCQDGAFSNLFPMLLSTGICLAQDLGLHRLPSEEAWLASVEGQSLEARAKSLIAYETRKRVFWALTSQDWFSIPYRRTTAVQPTQVTTPLPSNSHDEDLMTGMPTNRPPSEYTVVSRLLVWIQVARIVQQVFQHVDENPSPAYEHILELDAQLQQLLDSVPAWFTSDQVHSDRLPPNAAWMRTTFIISSSHKVLTLHRAFFRRFEPSRKRAMDASRRILKEAARVGDSRMWTVPQYHISAAASVVCLDLFQRGSPTATLIEERQEVLSALTTLRAMSSFSAIAARGASLIENLLAEEGKLPPLQPSSPAPGARSSAKRRRVGAGGLLQEETDAIPAQTSAASLAHLLASPVSTSAGTTASGLVFPSSGSPPTQHQQRPPSSAGDIFFAPPPTAEQNAKVGDASGFGSTGLGLIDGLSPLPASFMSAFLETGFDPLDGAIMGASAAAGVGAQGEVPPTPSR</sequence>
<dbReference type="InterPro" id="IPR001138">
    <property type="entry name" value="Zn2Cys6_DnaBD"/>
</dbReference>
<evidence type="ECO:0000256" key="4">
    <source>
        <dbReference type="SAM" id="MobiDB-lite"/>
    </source>
</evidence>
<evidence type="ECO:0000259" key="5">
    <source>
        <dbReference type="PROSITE" id="PS50048"/>
    </source>
</evidence>
<protein>
    <recommendedName>
        <fullName evidence="5">Zn(2)-C6 fungal-type domain-containing protein</fullName>
    </recommendedName>
</protein>
<dbReference type="CDD" id="cd00067">
    <property type="entry name" value="GAL4"/>
    <property type="match status" value="1"/>
</dbReference>
<dbReference type="Proteomes" id="UP000311382">
    <property type="component" value="Unassembled WGS sequence"/>
</dbReference>
<evidence type="ECO:0000313" key="6">
    <source>
        <dbReference type="EMBL" id="TNY21698.1"/>
    </source>
</evidence>
<organism evidence="6 7">
    <name type="scientific">Rhodotorula diobovata</name>
    <dbReference type="NCBI Taxonomy" id="5288"/>
    <lineage>
        <taxon>Eukaryota</taxon>
        <taxon>Fungi</taxon>
        <taxon>Dikarya</taxon>
        <taxon>Basidiomycota</taxon>
        <taxon>Pucciniomycotina</taxon>
        <taxon>Microbotryomycetes</taxon>
        <taxon>Sporidiobolales</taxon>
        <taxon>Sporidiobolaceae</taxon>
        <taxon>Rhodotorula</taxon>
    </lineage>
</organism>
<keyword evidence="2" id="KW-0479">Metal-binding</keyword>
<evidence type="ECO:0000256" key="2">
    <source>
        <dbReference type="ARBA" id="ARBA00022723"/>
    </source>
</evidence>
<gene>
    <name evidence="6" type="ORF">DMC30DRAFT_445908</name>
</gene>
<dbReference type="OrthoDB" id="2528168at2759"/>
<dbReference type="SMART" id="SM00066">
    <property type="entry name" value="GAL4"/>
    <property type="match status" value="1"/>
</dbReference>
<dbReference type="Gene3D" id="4.10.240.10">
    <property type="entry name" value="Zn(2)-C6 fungal-type DNA-binding domain"/>
    <property type="match status" value="1"/>
</dbReference>
<dbReference type="PANTHER" id="PTHR31001:SF76">
    <property type="entry name" value="ZN(2)-C6 FUNGAL-TYPE DOMAIN-CONTAINING PROTEIN"/>
    <property type="match status" value="1"/>
</dbReference>
<dbReference type="GO" id="GO:0000981">
    <property type="term" value="F:DNA-binding transcription factor activity, RNA polymerase II-specific"/>
    <property type="evidence" value="ECO:0007669"/>
    <property type="project" value="InterPro"/>
</dbReference>
<feature type="region of interest" description="Disordered" evidence="4">
    <location>
        <begin position="325"/>
        <end position="362"/>
    </location>
</feature>
<name>A0A5C5FY35_9BASI</name>
<dbReference type="PANTHER" id="PTHR31001">
    <property type="entry name" value="UNCHARACTERIZED TRANSCRIPTIONAL REGULATORY PROTEIN"/>
    <property type="match status" value="1"/>
</dbReference>
<dbReference type="PROSITE" id="PS50048">
    <property type="entry name" value="ZN2_CY6_FUNGAL_2"/>
    <property type="match status" value="1"/>
</dbReference>
<dbReference type="Pfam" id="PF04082">
    <property type="entry name" value="Fungal_trans"/>
    <property type="match status" value="1"/>
</dbReference>
<feature type="region of interest" description="Disordered" evidence="4">
    <location>
        <begin position="914"/>
        <end position="951"/>
    </location>
</feature>
<dbReference type="PROSITE" id="PS00463">
    <property type="entry name" value="ZN2_CY6_FUNGAL_1"/>
    <property type="match status" value="1"/>
</dbReference>
<dbReference type="InterPro" id="IPR007219">
    <property type="entry name" value="XnlR_reg_dom"/>
</dbReference>
<dbReference type="GO" id="GO:0006351">
    <property type="term" value="P:DNA-templated transcription"/>
    <property type="evidence" value="ECO:0007669"/>
    <property type="project" value="InterPro"/>
</dbReference>
<feature type="compositionally biased region" description="Basic and acidic residues" evidence="4">
    <location>
        <begin position="346"/>
        <end position="362"/>
    </location>
</feature>
<comment type="subcellular location">
    <subcellularLocation>
        <location evidence="1">Nucleus</location>
    </subcellularLocation>
</comment>
<evidence type="ECO:0000313" key="7">
    <source>
        <dbReference type="Proteomes" id="UP000311382"/>
    </source>
</evidence>
<feature type="domain" description="Zn(2)-C6 fungal-type" evidence="5">
    <location>
        <begin position="19"/>
        <end position="50"/>
    </location>
</feature>
<feature type="compositionally biased region" description="Low complexity" evidence="4">
    <location>
        <begin position="325"/>
        <end position="341"/>
    </location>
</feature>
<dbReference type="AlphaFoldDB" id="A0A5C5FY35"/>
<dbReference type="GO" id="GO:0005634">
    <property type="term" value="C:nucleus"/>
    <property type="evidence" value="ECO:0007669"/>
    <property type="project" value="UniProtKB-SubCell"/>
</dbReference>
<dbReference type="EMBL" id="SOZI01000038">
    <property type="protein sequence ID" value="TNY21698.1"/>
    <property type="molecule type" value="Genomic_DNA"/>
</dbReference>
<keyword evidence="3" id="KW-0539">Nucleus</keyword>
<dbReference type="InterPro" id="IPR036864">
    <property type="entry name" value="Zn2-C6_fun-type_DNA-bd_sf"/>
</dbReference>
<dbReference type="InterPro" id="IPR050613">
    <property type="entry name" value="Sec_Metabolite_Reg"/>
</dbReference>
<feature type="region of interest" description="Disordered" evidence="4">
    <location>
        <begin position="202"/>
        <end position="293"/>
    </location>
</feature>
<dbReference type="GO" id="GO:0003677">
    <property type="term" value="F:DNA binding"/>
    <property type="evidence" value="ECO:0007669"/>
    <property type="project" value="InterPro"/>
</dbReference>
<feature type="compositionally biased region" description="Low complexity" evidence="4">
    <location>
        <begin position="263"/>
        <end position="280"/>
    </location>
</feature>